<feature type="transmembrane region" description="Helical" evidence="1">
    <location>
        <begin position="93"/>
        <end position="115"/>
    </location>
</feature>
<dbReference type="SUPFAM" id="SSF48452">
    <property type="entry name" value="TPR-like"/>
    <property type="match status" value="1"/>
</dbReference>
<dbReference type="Pfam" id="PF13432">
    <property type="entry name" value="TPR_16"/>
    <property type="match status" value="1"/>
</dbReference>
<feature type="transmembrane region" description="Helical" evidence="1">
    <location>
        <begin position="21"/>
        <end position="41"/>
    </location>
</feature>
<sequence length="629" mass="69616">MAKRKKKPKSRQPDELLTDDPCSIAKTWIGAGLLAALVMLASNAPQDWRIWGLDGLSGLDLTTQIVWVASALALAFLFKVLIRACFKTSRISLLVPVIGLSAFLVTILLPASTFLRGDGQLLISTLAKYEIVYERTFFYNALMMTMVRQLGFQPAVAFRIIDSIAALIYILALMKFSSRFSSAPAKAFVMVSGIFTGSLLVLSGLVEYYPLTQAFMMLSLVLAVGAIEKERFPWLGLLAAFIAVGFHFKAVVLLPAFALASRPLLGKRGAIISFAVLSILGFSAALMVARINLLYPLGPMPEDAYTLWSMRHFIDLLNLLVWAAPILLVLAISLGSKIKLQKIDDPVDKFLLAALAGTLAFVLFFSPDLGVARDADLLCLFAIPMTLWFLWRFHHRKIPVNAGLVSAVLFIGLITVGAQVVLQHDEDRTVNRHVKHLKLDPIRSGYGWEVLSVYFRDKGDTGREESILQEAIRHSPNGRYFMRLAQIEIARGSYDKAEPLAREAALKLPDDFHAHGLYGYTLFFQSKMPQAGPALSRAIQLGSTDGNHYSMLANIYLGRDKPEEAKKMLLAGMKQTRKQNEQFHCIFGMVEEALGNSGAAVMHYNRAVQRNPGSPWGRQAAEALKRINE</sequence>
<feature type="transmembrane region" description="Helical" evidence="1">
    <location>
        <begin position="234"/>
        <end position="258"/>
    </location>
</feature>
<evidence type="ECO:0000313" key="2">
    <source>
        <dbReference type="EMBL" id="TKJ40113.1"/>
    </source>
</evidence>
<gene>
    <name evidence="2" type="ORF">CEE37_10280</name>
</gene>
<keyword evidence="1" id="KW-0472">Membrane</keyword>
<feature type="transmembrane region" description="Helical" evidence="1">
    <location>
        <begin position="377"/>
        <end position="394"/>
    </location>
</feature>
<feature type="transmembrane region" description="Helical" evidence="1">
    <location>
        <begin position="61"/>
        <end position="81"/>
    </location>
</feature>
<dbReference type="Proteomes" id="UP000319619">
    <property type="component" value="Unassembled WGS sequence"/>
</dbReference>
<feature type="transmembrane region" description="Helical" evidence="1">
    <location>
        <begin position="185"/>
        <end position="202"/>
    </location>
</feature>
<organism evidence="2 3">
    <name type="scientific">candidate division LCP-89 bacterium B3_LCP</name>
    <dbReference type="NCBI Taxonomy" id="2012998"/>
    <lineage>
        <taxon>Bacteria</taxon>
        <taxon>Pseudomonadati</taxon>
        <taxon>Bacteria division LCP-89</taxon>
    </lineage>
</organism>
<evidence type="ECO:0000313" key="3">
    <source>
        <dbReference type="Proteomes" id="UP000319619"/>
    </source>
</evidence>
<feature type="transmembrane region" description="Helical" evidence="1">
    <location>
        <begin position="400"/>
        <end position="422"/>
    </location>
</feature>
<protein>
    <submittedName>
        <fullName evidence="2">Uncharacterized protein</fullName>
    </submittedName>
</protein>
<evidence type="ECO:0000256" key="1">
    <source>
        <dbReference type="SAM" id="Phobius"/>
    </source>
</evidence>
<feature type="transmembrane region" description="Helical" evidence="1">
    <location>
        <begin position="347"/>
        <end position="365"/>
    </location>
</feature>
<comment type="caution">
    <text evidence="2">The sequence shown here is derived from an EMBL/GenBank/DDBJ whole genome shotgun (WGS) entry which is preliminary data.</text>
</comment>
<feature type="transmembrane region" description="Helical" evidence="1">
    <location>
        <begin position="270"/>
        <end position="295"/>
    </location>
</feature>
<feature type="transmembrane region" description="Helical" evidence="1">
    <location>
        <begin position="316"/>
        <end position="335"/>
    </location>
</feature>
<dbReference type="Gene3D" id="1.25.40.10">
    <property type="entry name" value="Tetratricopeptide repeat domain"/>
    <property type="match status" value="1"/>
</dbReference>
<dbReference type="AlphaFoldDB" id="A0A532UYS3"/>
<feature type="transmembrane region" description="Helical" evidence="1">
    <location>
        <begin position="152"/>
        <end position="173"/>
    </location>
</feature>
<keyword evidence="1" id="KW-1133">Transmembrane helix</keyword>
<name>A0A532UYS3_UNCL8</name>
<proteinExistence type="predicted"/>
<keyword evidence="1" id="KW-0812">Transmembrane</keyword>
<dbReference type="InterPro" id="IPR019734">
    <property type="entry name" value="TPR_rpt"/>
</dbReference>
<dbReference type="SMART" id="SM00028">
    <property type="entry name" value="TPR"/>
    <property type="match status" value="3"/>
</dbReference>
<feature type="transmembrane region" description="Helical" evidence="1">
    <location>
        <begin position="208"/>
        <end position="227"/>
    </location>
</feature>
<dbReference type="EMBL" id="NJBN01000006">
    <property type="protein sequence ID" value="TKJ40113.1"/>
    <property type="molecule type" value="Genomic_DNA"/>
</dbReference>
<reference evidence="2 3" key="1">
    <citation type="submission" date="2017-06" db="EMBL/GenBank/DDBJ databases">
        <title>Novel microbial phyla capable of carbon fixation and sulfur reduction in deep-sea sediments.</title>
        <authorList>
            <person name="Huang J."/>
            <person name="Baker B."/>
            <person name="Wang Y."/>
        </authorList>
    </citation>
    <scope>NUCLEOTIDE SEQUENCE [LARGE SCALE GENOMIC DNA]</scope>
    <source>
        <strain evidence="2">B3_LCP</strain>
    </source>
</reference>
<dbReference type="InterPro" id="IPR011990">
    <property type="entry name" value="TPR-like_helical_dom_sf"/>
</dbReference>
<accession>A0A532UYS3</accession>